<feature type="domain" description="Response regulatory" evidence="8">
    <location>
        <begin position="15"/>
        <end position="131"/>
    </location>
</feature>
<dbReference type="Pfam" id="PF04967">
    <property type="entry name" value="HTH_10"/>
    <property type="match status" value="1"/>
</dbReference>
<dbReference type="PANTHER" id="PTHR34236:SF1">
    <property type="entry name" value="DIMETHYL SULFOXIDE REDUCTASE TRANSCRIPTIONAL ACTIVATOR"/>
    <property type="match status" value="1"/>
</dbReference>
<evidence type="ECO:0000256" key="1">
    <source>
        <dbReference type="ARBA" id="ARBA00022679"/>
    </source>
</evidence>
<keyword evidence="11" id="KW-1185">Reference proteome</keyword>
<keyword evidence="4" id="KW-0804">Transcription</keyword>
<feature type="compositionally biased region" description="Basic and acidic residues" evidence="7">
    <location>
        <begin position="242"/>
        <end position="259"/>
    </location>
</feature>
<dbReference type="Gene3D" id="3.40.50.2300">
    <property type="match status" value="1"/>
</dbReference>
<dbReference type="SMART" id="SM00448">
    <property type="entry name" value="REC"/>
    <property type="match status" value="1"/>
</dbReference>
<dbReference type="SUPFAM" id="SSF52172">
    <property type="entry name" value="CheY-like"/>
    <property type="match status" value="1"/>
</dbReference>
<dbReference type="InterPro" id="IPR036388">
    <property type="entry name" value="WH-like_DNA-bd_sf"/>
</dbReference>
<gene>
    <name evidence="10" type="ORF">M0R88_00720</name>
</gene>
<dbReference type="Pfam" id="PF08448">
    <property type="entry name" value="PAS_4"/>
    <property type="match status" value="1"/>
</dbReference>
<feature type="region of interest" description="Disordered" evidence="7">
    <location>
        <begin position="512"/>
        <end position="555"/>
    </location>
</feature>
<evidence type="ECO:0000259" key="8">
    <source>
        <dbReference type="PROSITE" id="PS50110"/>
    </source>
</evidence>
<dbReference type="SMART" id="SM00091">
    <property type="entry name" value="PAS"/>
    <property type="match status" value="2"/>
</dbReference>
<dbReference type="Proteomes" id="UP000830434">
    <property type="component" value="Chromosome"/>
</dbReference>
<dbReference type="InterPro" id="IPR001789">
    <property type="entry name" value="Sig_transdc_resp-reg_receiver"/>
</dbReference>
<evidence type="ECO:0000313" key="10">
    <source>
        <dbReference type="EMBL" id="UPW00641.1"/>
    </source>
</evidence>
<dbReference type="Gene3D" id="3.30.450.40">
    <property type="match status" value="1"/>
</dbReference>
<feature type="coiled-coil region" evidence="6">
    <location>
        <begin position="292"/>
        <end position="319"/>
    </location>
</feature>
<dbReference type="GO" id="GO:0000160">
    <property type="term" value="P:phosphorelay signal transduction system"/>
    <property type="evidence" value="ECO:0007669"/>
    <property type="project" value="InterPro"/>
</dbReference>
<dbReference type="GO" id="GO:0016301">
    <property type="term" value="F:kinase activity"/>
    <property type="evidence" value="ECO:0007669"/>
    <property type="project" value="UniProtKB-KW"/>
</dbReference>
<feature type="region of interest" description="Disordered" evidence="7">
    <location>
        <begin position="218"/>
        <end position="274"/>
    </location>
</feature>
<feature type="compositionally biased region" description="Basic and acidic residues" evidence="7">
    <location>
        <begin position="533"/>
        <end position="551"/>
    </location>
</feature>
<dbReference type="PROSITE" id="PS50112">
    <property type="entry name" value="PAS"/>
    <property type="match status" value="1"/>
</dbReference>
<evidence type="ECO:0000256" key="3">
    <source>
        <dbReference type="ARBA" id="ARBA00023015"/>
    </source>
</evidence>
<keyword evidence="1" id="KW-0808">Transferase</keyword>
<dbReference type="Pfam" id="PF00072">
    <property type="entry name" value="Response_reg"/>
    <property type="match status" value="1"/>
</dbReference>
<feature type="coiled-coil region" evidence="6">
    <location>
        <begin position="609"/>
        <end position="636"/>
    </location>
</feature>
<dbReference type="InterPro" id="IPR029016">
    <property type="entry name" value="GAF-like_dom_sf"/>
</dbReference>
<dbReference type="AlphaFoldDB" id="A0A8U0IJ03"/>
<evidence type="ECO:0000256" key="4">
    <source>
        <dbReference type="ARBA" id="ARBA00023163"/>
    </source>
</evidence>
<dbReference type="CDD" id="cd00130">
    <property type="entry name" value="PAS"/>
    <property type="match status" value="2"/>
</dbReference>
<evidence type="ECO:0000256" key="7">
    <source>
        <dbReference type="SAM" id="MobiDB-lite"/>
    </source>
</evidence>
<comment type="caution">
    <text evidence="5">Lacks conserved residue(s) required for the propagation of feature annotation.</text>
</comment>
<dbReference type="InterPro" id="IPR035965">
    <property type="entry name" value="PAS-like_dom_sf"/>
</dbReference>
<evidence type="ECO:0000259" key="9">
    <source>
        <dbReference type="PROSITE" id="PS50112"/>
    </source>
</evidence>
<protein>
    <submittedName>
        <fullName evidence="10">PAS domain S-box protein</fullName>
    </submittedName>
</protein>
<feature type="compositionally biased region" description="Gly residues" evidence="7">
    <location>
        <begin position="222"/>
        <end position="239"/>
    </location>
</feature>
<accession>A0A8U0IJ03</accession>
<dbReference type="Gene3D" id="1.10.10.10">
    <property type="entry name" value="Winged helix-like DNA-binding domain superfamily/Winged helix DNA-binding domain"/>
    <property type="match status" value="1"/>
</dbReference>
<evidence type="ECO:0000256" key="5">
    <source>
        <dbReference type="PROSITE-ProRule" id="PRU00169"/>
    </source>
</evidence>
<dbReference type="InterPro" id="IPR011006">
    <property type="entry name" value="CheY-like_superfamily"/>
</dbReference>
<dbReference type="InterPro" id="IPR007050">
    <property type="entry name" value="HTH_bacterioopsin"/>
</dbReference>
<proteinExistence type="predicted"/>
<dbReference type="KEGG" id="haxz:M0R88_00720"/>
<dbReference type="InterPro" id="IPR031803">
    <property type="entry name" value="BAT_GAF/HTH-assoc"/>
</dbReference>
<dbReference type="InterPro" id="IPR013656">
    <property type="entry name" value="PAS_4"/>
</dbReference>
<dbReference type="Pfam" id="PF13426">
    <property type="entry name" value="PAS_9"/>
    <property type="match status" value="1"/>
</dbReference>
<dbReference type="RefSeq" id="WP_248655051.1">
    <property type="nucleotide sequence ID" value="NZ_CP096658.1"/>
</dbReference>
<dbReference type="SUPFAM" id="SSF55781">
    <property type="entry name" value="GAF domain-like"/>
    <property type="match status" value="1"/>
</dbReference>
<dbReference type="PROSITE" id="PS50110">
    <property type="entry name" value="RESPONSE_REGULATORY"/>
    <property type="match status" value="1"/>
</dbReference>
<dbReference type="InterPro" id="IPR003018">
    <property type="entry name" value="GAF"/>
</dbReference>
<dbReference type="CDD" id="cd00156">
    <property type="entry name" value="REC"/>
    <property type="match status" value="1"/>
</dbReference>
<name>A0A8U0IJ03_9EURY</name>
<feature type="domain" description="PAS" evidence="9">
    <location>
        <begin position="309"/>
        <end position="364"/>
    </location>
</feature>
<dbReference type="Pfam" id="PF15915">
    <property type="entry name" value="BAT"/>
    <property type="match status" value="1"/>
</dbReference>
<dbReference type="GeneID" id="72188333"/>
<dbReference type="Pfam" id="PF13185">
    <property type="entry name" value="GAF_2"/>
    <property type="match status" value="1"/>
</dbReference>
<reference evidence="10" key="1">
    <citation type="submission" date="2022-04" db="EMBL/GenBank/DDBJ databases">
        <title>Diverse halophilic archaea isolated from saline environments.</title>
        <authorList>
            <person name="Cui H.-L."/>
        </authorList>
    </citation>
    <scope>NUCLEOTIDE SEQUENCE</scope>
    <source>
        <strain evidence="10">XZYJT40</strain>
    </source>
</reference>
<keyword evidence="6" id="KW-0175">Coiled coil</keyword>
<dbReference type="SUPFAM" id="SSF55785">
    <property type="entry name" value="PYP-like sensor domain (PAS domain)"/>
    <property type="match status" value="2"/>
</dbReference>
<evidence type="ECO:0000313" key="11">
    <source>
        <dbReference type="Proteomes" id="UP000830434"/>
    </source>
</evidence>
<evidence type="ECO:0000256" key="6">
    <source>
        <dbReference type="SAM" id="Coils"/>
    </source>
</evidence>
<dbReference type="PANTHER" id="PTHR34236">
    <property type="entry name" value="DIMETHYL SULFOXIDE REDUCTASE TRANSCRIPTIONAL ACTIVATOR"/>
    <property type="match status" value="1"/>
</dbReference>
<dbReference type="NCBIfam" id="TIGR00229">
    <property type="entry name" value="sensory_box"/>
    <property type="match status" value="1"/>
</dbReference>
<dbReference type="InterPro" id="IPR000014">
    <property type="entry name" value="PAS"/>
</dbReference>
<sequence length="1025" mass="112601">MDTTRAPRPSDGRLRVLLAGPVGWREQFRSAFAADDAFAVQTVETVEEAVGTATDRRTAVDCVVSAGRLDGETGLDLLDALRSHGVALPFVLVPADGSESLASDAIAAGVADYLPADADGETLRRRCREAVERGADERRRRERADQFESFFATPEQFSAVLDADGTVRRVNRGALDALGRDEQAVLGKRFWGLPWTDDSSRDLQRAIHRARRGEYAEFEAGVPGGSGDGTGRASDGGTGNEARFEFTVRPVAGEDRDADRLDDEDADRLDAADDDADRLDAADEEVGRLVVAGREVAERVRLEEELRESEELHRVTLNNMTDTVLVTDDDGEFTYVCPNVHFIFGYSAEEIHGLGTIDELLGEDLFDPDRLDAEGVLTNIECTATDEDGREHTLLVNVRQVSIQGGTTLYSCRDITKRKQRERALTQLHRTSRDLLYAETKSEIADRVVTDADSILPAAAALYRFDSEENVLYPTAVSDEFTDLVGVLPELRLDRDSPVTRAFVEDETRTCDLSGRTGRGSRPDTTDWTGITDRTDHGDGAGRGDRPDRVPRSPFSTLGDYVAVPLGDHGVFVAAAADGTFDEVAEEVAELLAATTEAAFDRVERDGELRERDRRLQRQNERLSQLNRVNEFIREIDQALVGAESREKIETAVCERLTADDRFRFAWIGGTTALNRTLRPRTWAGAEQGYLDAVPLEFDGDPKTVEPSVRTAERREATLVSNVAEHLRTGRWGKEAVSRDFQSVLSIPLAYDDVLFGTLTVYADSPDAFDEMVRSVLRELGDTVASAINAVQRKEALQSDTVFELEYRVADPSALLARLASETGATIAVEGDVTGDDGTTLVFATVEGAPPDRVVAAADESVGVADAESIRETDEGGLVGLRLREKFVTAVLADHGAVLRRFEATPEGVSLTVDVPDSVTTRSIDEVVSNTYDGAEPVAQRERTRALDTRGRTGRLVDDLTERQLEVAQMAYHAGFFDSKRDVTGREVAEMLDISHTAFYDHVRRIERKLFASLFENRARPSGVE</sequence>
<evidence type="ECO:0000256" key="2">
    <source>
        <dbReference type="ARBA" id="ARBA00022777"/>
    </source>
</evidence>
<feature type="compositionally biased region" description="Acidic residues" evidence="7">
    <location>
        <begin position="260"/>
        <end position="274"/>
    </location>
</feature>
<keyword evidence="3" id="KW-0805">Transcription regulation</keyword>
<dbReference type="EMBL" id="CP096658">
    <property type="protein sequence ID" value="UPW00641.1"/>
    <property type="molecule type" value="Genomic_DNA"/>
</dbReference>
<organism evidence="10 11">
    <name type="scientific">Halorussus gelatinilyticus</name>
    <dbReference type="NCBI Taxonomy" id="2937524"/>
    <lineage>
        <taxon>Archaea</taxon>
        <taxon>Methanobacteriati</taxon>
        <taxon>Methanobacteriota</taxon>
        <taxon>Stenosarchaea group</taxon>
        <taxon>Halobacteria</taxon>
        <taxon>Halobacteriales</taxon>
        <taxon>Haladaptataceae</taxon>
        <taxon>Halorussus</taxon>
    </lineage>
</organism>
<dbReference type="Gene3D" id="3.30.450.20">
    <property type="entry name" value="PAS domain"/>
    <property type="match status" value="2"/>
</dbReference>
<keyword evidence="2" id="KW-0418">Kinase</keyword>